<dbReference type="Pfam" id="PF00534">
    <property type="entry name" value="Glycos_transf_1"/>
    <property type="match status" value="1"/>
</dbReference>
<reference evidence="3 4" key="1">
    <citation type="journal article" date="2015" name="Genome Announc.">
        <title>Expanding the biotechnology potential of lactobacilli through comparative genomics of 213 strains and associated genera.</title>
        <authorList>
            <person name="Sun Z."/>
            <person name="Harris H.M."/>
            <person name="McCann A."/>
            <person name="Guo C."/>
            <person name="Argimon S."/>
            <person name="Zhang W."/>
            <person name="Yang X."/>
            <person name="Jeffery I.B."/>
            <person name="Cooney J.C."/>
            <person name="Kagawa T.F."/>
            <person name="Liu W."/>
            <person name="Song Y."/>
            <person name="Salvetti E."/>
            <person name="Wrobel A."/>
            <person name="Rasinkangas P."/>
            <person name="Parkhill J."/>
            <person name="Rea M.C."/>
            <person name="O'Sullivan O."/>
            <person name="Ritari J."/>
            <person name="Douillard F.P."/>
            <person name="Paul Ross R."/>
            <person name="Yang R."/>
            <person name="Briner A.E."/>
            <person name="Felis G.E."/>
            <person name="de Vos W.M."/>
            <person name="Barrangou R."/>
            <person name="Klaenhammer T.R."/>
            <person name="Caufield P.W."/>
            <person name="Cui Y."/>
            <person name="Zhang H."/>
            <person name="O'Toole P.W."/>
        </authorList>
    </citation>
    <scope>NUCLEOTIDE SEQUENCE [LARGE SCALE GENOMIC DNA]</scope>
    <source>
        <strain evidence="3 4">DSM 20178</strain>
    </source>
</reference>
<evidence type="ECO:0000259" key="2">
    <source>
        <dbReference type="Pfam" id="PF00534"/>
    </source>
</evidence>
<dbReference type="eggNOG" id="COG0438">
    <property type="taxonomic scope" value="Bacteria"/>
</dbReference>
<gene>
    <name evidence="3" type="ORF">FD51_GL001830</name>
</gene>
<dbReference type="GO" id="GO:0016740">
    <property type="term" value="F:transferase activity"/>
    <property type="evidence" value="ECO:0007669"/>
    <property type="project" value="UniProtKB-KW"/>
</dbReference>
<name>A0A0R1EM38_LACZE</name>
<keyword evidence="1" id="KW-0472">Membrane</keyword>
<dbReference type="InterPro" id="IPR001296">
    <property type="entry name" value="Glyco_trans_1"/>
</dbReference>
<dbReference type="Proteomes" id="UP000051984">
    <property type="component" value="Unassembled WGS sequence"/>
</dbReference>
<evidence type="ECO:0000313" key="3">
    <source>
        <dbReference type="EMBL" id="KRK10303.1"/>
    </source>
</evidence>
<keyword evidence="1" id="KW-1133">Transmembrane helix</keyword>
<dbReference type="AlphaFoldDB" id="A0A0R1EM38"/>
<dbReference type="PANTHER" id="PTHR12526:SF630">
    <property type="entry name" value="GLYCOSYLTRANSFERASE"/>
    <property type="match status" value="1"/>
</dbReference>
<dbReference type="SUPFAM" id="SSF53756">
    <property type="entry name" value="UDP-Glycosyltransferase/glycogen phosphorylase"/>
    <property type="match status" value="1"/>
</dbReference>
<sequence>MHNKRKTRMLVILPFLSGEGGTETVVNEWVSHFEDSPDFRMTFLLPQGSMRDHWYPSSKCIKVFKLAQAFRNVRFVRNAFGAIWLAFAILFTSADEVICLSTKLIYEVSFLKKVFHKKFKIVSWIHFSLRHGQDINLNDLKKADYHLAISSGIQRQMHEIGIKDSNIGLVYNPIAPSTTVVPPTTDFPFKFVYIGRIFIDGQKNLGELIAGLSALNKSTTRWTLDVFGDGPDMTELKKLVAQKGIADKITFHGWVKRPFDRLTSADCLLLTSKYEGFVLVLGEAIARGIPVISSDCPTGPDDIVNDDNGYLYPPGDVSTLTDRLIAVANGERLFDHHKLPKTISKFYPELYFKRLEKFLVDFSN</sequence>
<keyword evidence="3" id="KW-0808">Transferase</keyword>
<proteinExistence type="predicted"/>
<organism evidence="3 4">
    <name type="scientific">Lacticaseibacillus zeae DSM 20178 = KCTC 3804</name>
    <dbReference type="NCBI Taxonomy" id="1423816"/>
    <lineage>
        <taxon>Bacteria</taxon>
        <taxon>Bacillati</taxon>
        <taxon>Bacillota</taxon>
        <taxon>Bacilli</taxon>
        <taxon>Lactobacillales</taxon>
        <taxon>Lactobacillaceae</taxon>
        <taxon>Lacticaseibacillus</taxon>
    </lineage>
</organism>
<accession>A0A0R1EM38</accession>
<dbReference type="CDD" id="cd03811">
    <property type="entry name" value="GT4_GT28_WabH-like"/>
    <property type="match status" value="1"/>
</dbReference>
<feature type="domain" description="Glycosyl transferase family 1" evidence="2">
    <location>
        <begin position="189"/>
        <end position="331"/>
    </location>
</feature>
<keyword evidence="1" id="KW-0812">Transmembrane</keyword>
<evidence type="ECO:0000256" key="1">
    <source>
        <dbReference type="SAM" id="Phobius"/>
    </source>
</evidence>
<evidence type="ECO:0000313" key="4">
    <source>
        <dbReference type="Proteomes" id="UP000051984"/>
    </source>
</evidence>
<protein>
    <submittedName>
        <fullName evidence="3">Group 1 glycosyl transferase</fullName>
    </submittedName>
</protein>
<dbReference type="PANTHER" id="PTHR12526">
    <property type="entry name" value="GLYCOSYLTRANSFERASE"/>
    <property type="match status" value="1"/>
</dbReference>
<dbReference type="Gene3D" id="3.40.50.2000">
    <property type="entry name" value="Glycogen Phosphorylase B"/>
    <property type="match status" value="2"/>
</dbReference>
<dbReference type="PATRIC" id="fig|1423816.3.peg.1903"/>
<dbReference type="EMBL" id="AZCT01000023">
    <property type="protein sequence ID" value="KRK10303.1"/>
    <property type="molecule type" value="Genomic_DNA"/>
</dbReference>
<feature type="transmembrane region" description="Helical" evidence="1">
    <location>
        <begin position="75"/>
        <end position="94"/>
    </location>
</feature>
<comment type="caution">
    <text evidence="3">The sequence shown here is derived from an EMBL/GenBank/DDBJ whole genome shotgun (WGS) entry which is preliminary data.</text>
</comment>